<dbReference type="RefSeq" id="WP_106726841.1">
    <property type="nucleotide sequence ID" value="NZ_PXYL01000020.1"/>
</dbReference>
<gene>
    <name evidence="2" type="ORF">C7I85_25680</name>
</gene>
<name>A0A2P7S0W9_9HYPH</name>
<dbReference type="CDD" id="cd00761">
    <property type="entry name" value="Glyco_tranf_GTA_type"/>
    <property type="match status" value="1"/>
</dbReference>
<dbReference type="Pfam" id="PF00535">
    <property type="entry name" value="Glycos_transf_2"/>
    <property type="match status" value="1"/>
</dbReference>
<evidence type="ECO:0000259" key="1">
    <source>
        <dbReference type="Pfam" id="PF00535"/>
    </source>
</evidence>
<dbReference type="Proteomes" id="UP000240653">
    <property type="component" value="Unassembled WGS sequence"/>
</dbReference>
<evidence type="ECO:0000313" key="2">
    <source>
        <dbReference type="EMBL" id="PSJ56108.1"/>
    </source>
</evidence>
<dbReference type="EMBL" id="PXYL01000020">
    <property type="protein sequence ID" value="PSJ56108.1"/>
    <property type="molecule type" value="Genomic_DNA"/>
</dbReference>
<dbReference type="InterPro" id="IPR001173">
    <property type="entry name" value="Glyco_trans_2-like"/>
</dbReference>
<protein>
    <recommendedName>
        <fullName evidence="1">Glycosyltransferase 2-like domain-containing protein</fullName>
    </recommendedName>
</protein>
<comment type="caution">
    <text evidence="2">The sequence shown here is derived from an EMBL/GenBank/DDBJ whole genome shotgun (WGS) entry which is preliminary data.</text>
</comment>
<dbReference type="OrthoDB" id="9807414at2"/>
<sequence length="692" mass="76169">MTVQTRSDQPCDKSDIRAVILIPAYGQPALTAETLHSAIGQQCDFPFAVVVVNDGCPVPETHEICQNFAASYPGKVFYLSKANKGLSAARNSGLEFSLRAFPALEAVFFLDCDNHIGPHLLRRLVHALRAGDNHAGWVYTDVDKFGFASFSDMSGPYSSLEHLFRSFCEAGSMVSRRMLDTGARFDEAMLKGVEDWDFWLQGLSMGYHGIHVPNAGFHYRRRGESMLTEAERDIAPILDYIRKKHTSLYSIQAVQEREIKGRARYAVYHPDTRLVRYMTATSDPSAPVVLEEYLRSLLRAAEKPDYGSCPGHLIVLEQNTYDLLSDMKLLAGVFWILECALQQAASTSCTIDVRTAVDVSLAWTSADLPRADKLSVPFPSQPVHVWAVEAGALLAEQFPEGGFAFGNHWHTVKPFGSRHFTLEIGAPNVAQIDASPIASDAFTALSSTLATVAEQGSRSFWHSVPYDRYRAQAASPRDYYPEFFRLYSSLPVMQAGNAIAFVLDRAEHDDIAKATQLAISVRAHGLVPHLLCFGSTFVGPSADLDVFAEIISLPLPSLGNHSDLTQNYMGTDLPLLDGRDRQAALGTLAAFSKVVSVRGRVLHLLAGALRKLGVRTWAFIEDVKAGATNAAVAGSAFEQAYDTIFPETVDVLHLCRAIGYPAGKLRVWEEHFPTRTITTAMHNFQQTADVFS</sequence>
<reference evidence="2 3" key="1">
    <citation type="submission" date="2018-03" db="EMBL/GenBank/DDBJ databases">
        <title>The draft genome of Mesorhizobium soli JCM 19897.</title>
        <authorList>
            <person name="Li L."/>
            <person name="Liu L."/>
            <person name="Liang L."/>
            <person name="Wang T."/>
            <person name="Zhang X."/>
        </authorList>
    </citation>
    <scope>NUCLEOTIDE SEQUENCE [LARGE SCALE GENOMIC DNA]</scope>
    <source>
        <strain evidence="2 3">JCM 19897</strain>
    </source>
</reference>
<proteinExistence type="predicted"/>
<accession>A0A2P7S0W9</accession>
<feature type="domain" description="Glycosyltransferase 2-like" evidence="1">
    <location>
        <begin position="20"/>
        <end position="138"/>
    </location>
</feature>
<organism evidence="2 3">
    <name type="scientific">Pseudaminobacter soli</name>
    <name type="common">ex Li et al. 2025</name>
    <dbReference type="NCBI Taxonomy" id="1295366"/>
    <lineage>
        <taxon>Bacteria</taxon>
        <taxon>Pseudomonadati</taxon>
        <taxon>Pseudomonadota</taxon>
        <taxon>Alphaproteobacteria</taxon>
        <taxon>Hyphomicrobiales</taxon>
        <taxon>Phyllobacteriaceae</taxon>
        <taxon>Pseudaminobacter</taxon>
    </lineage>
</organism>
<dbReference type="SUPFAM" id="SSF53448">
    <property type="entry name" value="Nucleotide-diphospho-sugar transferases"/>
    <property type="match status" value="1"/>
</dbReference>
<dbReference type="InterPro" id="IPR029044">
    <property type="entry name" value="Nucleotide-diphossugar_trans"/>
</dbReference>
<dbReference type="PANTHER" id="PTHR22916">
    <property type="entry name" value="GLYCOSYLTRANSFERASE"/>
    <property type="match status" value="1"/>
</dbReference>
<evidence type="ECO:0000313" key="3">
    <source>
        <dbReference type="Proteomes" id="UP000240653"/>
    </source>
</evidence>
<dbReference type="GO" id="GO:0016758">
    <property type="term" value="F:hexosyltransferase activity"/>
    <property type="evidence" value="ECO:0007669"/>
    <property type="project" value="UniProtKB-ARBA"/>
</dbReference>
<keyword evidence="3" id="KW-1185">Reference proteome</keyword>
<dbReference type="Gene3D" id="3.90.550.10">
    <property type="entry name" value="Spore Coat Polysaccharide Biosynthesis Protein SpsA, Chain A"/>
    <property type="match status" value="1"/>
</dbReference>
<dbReference type="AlphaFoldDB" id="A0A2P7S0W9"/>